<accession>A0A8S5NDP6</accession>
<protein>
    <submittedName>
        <fullName evidence="1">Uncharacterized protein</fullName>
    </submittedName>
</protein>
<name>A0A8S5NDP6_9CAUD</name>
<evidence type="ECO:0000313" key="1">
    <source>
        <dbReference type="EMBL" id="DAD92588.1"/>
    </source>
</evidence>
<sequence length="29" mass="3451">MEDLLSLINRKRHCAMPFSIQVYTDVIKE</sequence>
<dbReference type="EMBL" id="BK015139">
    <property type="protein sequence ID" value="DAD92588.1"/>
    <property type="molecule type" value="Genomic_DNA"/>
</dbReference>
<proteinExistence type="predicted"/>
<organism evidence="1">
    <name type="scientific">Siphoviridae sp. ctUse40</name>
    <dbReference type="NCBI Taxonomy" id="2826356"/>
    <lineage>
        <taxon>Viruses</taxon>
        <taxon>Duplodnaviria</taxon>
        <taxon>Heunggongvirae</taxon>
        <taxon>Uroviricota</taxon>
        <taxon>Caudoviricetes</taxon>
    </lineage>
</organism>
<reference evidence="1" key="1">
    <citation type="journal article" date="2021" name="Proc. Natl. Acad. Sci. U.S.A.">
        <title>A Catalog of Tens of Thousands of Viruses from Human Metagenomes Reveals Hidden Associations with Chronic Diseases.</title>
        <authorList>
            <person name="Tisza M.J."/>
            <person name="Buck C.B."/>
        </authorList>
    </citation>
    <scope>NUCLEOTIDE SEQUENCE</scope>
    <source>
        <strain evidence="1">CtUse40</strain>
    </source>
</reference>